<reference evidence="2 3" key="1">
    <citation type="submission" date="2014-06" db="EMBL/GenBank/DDBJ databases">
        <authorList>
            <person name="Swart Estienne"/>
        </authorList>
    </citation>
    <scope>NUCLEOTIDE SEQUENCE [LARGE SCALE GENOMIC DNA]</scope>
    <source>
        <strain evidence="2 3">130c</strain>
    </source>
</reference>
<dbReference type="OrthoDB" id="5599852at2759"/>
<dbReference type="InParanoid" id="A0A077ZRT1"/>
<dbReference type="EMBL" id="CCKQ01000966">
    <property type="protein sequence ID" value="CDW72055.1"/>
    <property type="molecule type" value="Genomic_DNA"/>
</dbReference>
<name>A0A077ZRT1_STYLE</name>
<evidence type="ECO:0000313" key="3">
    <source>
        <dbReference type="Proteomes" id="UP000039865"/>
    </source>
</evidence>
<dbReference type="Proteomes" id="UP000039865">
    <property type="component" value="Unassembled WGS sequence"/>
</dbReference>
<evidence type="ECO:0000313" key="2">
    <source>
        <dbReference type="EMBL" id="CDW72055.1"/>
    </source>
</evidence>
<feature type="region of interest" description="Disordered" evidence="1">
    <location>
        <begin position="114"/>
        <end position="134"/>
    </location>
</feature>
<dbReference type="AlphaFoldDB" id="A0A077ZRT1"/>
<evidence type="ECO:0000256" key="1">
    <source>
        <dbReference type="SAM" id="MobiDB-lite"/>
    </source>
</evidence>
<proteinExistence type="predicted"/>
<sequence>MDGITTGVDSLVHDEYKPAGIVQSCTEVYLMAEGRRDGSKSGQIFDIAFGLVGDGLSGYMSGKCYKAVKENLQTKQASRIRIEDQVKSKCEEVKSYQKTDLVQQKPVKINQKISNQAQKNPKIGSRASHQNGSLQPKIRARIDPLNILPESLDSLNVDGQINIQRVYESMKQFKAEYLDIGSVGEINNQFDLQSAIPNVSDLDGIIRNSSNTHTKIMETHAFKNLIIESDKLLAQAQEKPAQFRVANNSPQLVKESVNEVANFN</sequence>
<keyword evidence="3" id="KW-1185">Reference proteome</keyword>
<organism evidence="2 3">
    <name type="scientific">Stylonychia lemnae</name>
    <name type="common">Ciliate</name>
    <dbReference type="NCBI Taxonomy" id="5949"/>
    <lineage>
        <taxon>Eukaryota</taxon>
        <taxon>Sar</taxon>
        <taxon>Alveolata</taxon>
        <taxon>Ciliophora</taxon>
        <taxon>Intramacronucleata</taxon>
        <taxon>Spirotrichea</taxon>
        <taxon>Stichotrichia</taxon>
        <taxon>Sporadotrichida</taxon>
        <taxon>Oxytrichidae</taxon>
        <taxon>Stylonychinae</taxon>
        <taxon>Stylonychia</taxon>
    </lineage>
</organism>
<protein>
    <submittedName>
        <fullName evidence="2">Uncharacterized protein</fullName>
    </submittedName>
</protein>
<accession>A0A077ZRT1</accession>
<gene>
    <name evidence="2" type="primary">Contig8621.g9201</name>
    <name evidence="2" type="ORF">STYLEM_1009</name>
</gene>